<comment type="caution">
    <text evidence="3">The sequence shown here is derived from an EMBL/GenBank/DDBJ whole genome shotgun (WGS) entry which is preliminary data.</text>
</comment>
<evidence type="ECO:0000259" key="2">
    <source>
        <dbReference type="SMART" id="SM00909"/>
    </source>
</evidence>
<dbReference type="AlphaFoldDB" id="A0A419T4X7"/>
<protein>
    <recommendedName>
        <fullName evidence="2">GerMN domain-containing protein</fullName>
    </recommendedName>
</protein>
<sequence>MKRIISILLILVMFLSVGVGCSKNNENGDFKNEEITNEEDIQETENKEDKDKESQEVEDIEYVLYLKNKSVPFIFAEKFTVKSNDPILNEKSFEEFVLDQLISYGEFQDLVSPIPEGTKILNVEKEDGTVFVDFSKEFIENMDNNKESTKISLAAITNTLTILEGNENVVFKVEGEKIDNLNGVNMNKEFIFNKEFFPSK</sequence>
<gene>
    <name evidence="3" type="ORF">BET03_10710</name>
</gene>
<accession>A0A419T4X7</accession>
<dbReference type="PROSITE" id="PS51257">
    <property type="entry name" value="PROKAR_LIPOPROTEIN"/>
    <property type="match status" value="1"/>
</dbReference>
<evidence type="ECO:0000256" key="1">
    <source>
        <dbReference type="SAM" id="MobiDB-lite"/>
    </source>
</evidence>
<dbReference type="InterPro" id="IPR019606">
    <property type="entry name" value="GerMN"/>
</dbReference>
<dbReference type="Proteomes" id="UP000284177">
    <property type="component" value="Unassembled WGS sequence"/>
</dbReference>
<dbReference type="RefSeq" id="WP_183108749.1">
    <property type="nucleotide sequence ID" value="NZ_MCIB01000010.1"/>
</dbReference>
<feature type="domain" description="GerMN" evidence="2">
    <location>
        <begin position="94"/>
        <end position="182"/>
    </location>
</feature>
<feature type="region of interest" description="Disordered" evidence="1">
    <location>
        <begin position="27"/>
        <end position="54"/>
    </location>
</feature>
<dbReference type="Pfam" id="PF10646">
    <property type="entry name" value="Germane"/>
    <property type="match status" value="1"/>
</dbReference>
<evidence type="ECO:0000313" key="3">
    <source>
        <dbReference type="EMBL" id="RKD32541.1"/>
    </source>
</evidence>
<dbReference type="EMBL" id="MCIB01000010">
    <property type="protein sequence ID" value="RKD32541.1"/>
    <property type="molecule type" value="Genomic_DNA"/>
</dbReference>
<keyword evidence="4" id="KW-1185">Reference proteome</keyword>
<dbReference type="SMART" id="SM00909">
    <property type="entry name" value="Germane"/>
    <property type="match status" value="1"/>
</dbReference>
<proteinExistence type="predicted"/>
<feature type="compositionally biased region" description="Basic and acidic residues" evidence="1">
    <location>
        <begin position="44"/>
        <end position="54"/>
    </location>
</feature>
<organism evidence="3 4">
    <name type="scientific">Thermohalobacter berrensis</name>
    <dbReference type="NCBI Taxonomy" id="99594"/>
    <lineage>
        <taxon>Bacteria</taxon>
        <taxon>Bacillati</taxon>
        <taxon>Bacillota</taxon>
        <taxon>Tissierellia</taxon>
        <taxon>Tissierellales</taxon>
        <taxon>Thermohalobacteraceae</taxon>
        <taxon>Thermohalobacter</taxon>
    </lineage>
</organism>
<name>A0A419T4X7_9FIRM</name>
<reference evidence="3 4" key="1">
    <citation type="submission" date="2016-08" db="EMBL/GenBank/DDBJ databases">
        <title>Novel Firmicutes and Novel Genomes.</title>
        <authorList>
            <person name="Poppleton D.I."/>
            <person name="Gribaldo S."/>
        </authorList>
    </citation>
    <scope>NUCLEOTIDE SEQUENCE [LARGE SCALE GENOMIC DNA]</scope>
    <source>
        <strain evidence="3 4">CTT3</strain>
    </source>
</reference>
<evidence type="ECO:0000313" key="4">
    <source>
        <dbReference type="Proteomes" id="UP000284177"/>
    </source>
</evidence>